<comment type="similarity">
    <text evidence="5">In the N-terminal section; belongs to the long-chain O-acyltransferase family.</text>
</comment>
<gene>
    <name evidence="11" type="primary">WSD2</name>
</gene>
<evidence type="ECO:0000256" key="7">
    <source>
        <dbReference type="ARBA" id="ARBA00048109"/>
    </source>
</evidence>
<keyword evidence="8" id="KW-0472">Membrane</keyword>
<keyword evidence="4 11" id="KW-0012">Acyltransferase</keyword>
<name>A0A1E1GJD2_EUGGR</name>
<evidence type="ECO:0000256" key="1">
    <source>
        <dbReference type="ARBA" id="ARBA00004771"/>
    </source>
</evidence>
<comment type="catalytic activity">
    <reaction evidence="6">
        <text>a long chain fatty alcohol + a fatty acyl-CoA = a long-chain alcohol wax ester + CoA</text>
        <dbReference type="Rhea" id="RHEA:38443"/>
        <dbReference type="ChEBI" id="CHEBI:17135"/>
        <dbReference type="ChEBI" id="CHEBI:57287"/>
        <dbReference type="ChEBI" id="CHEBI:77636"/>
        <dbReference type="ChEBI" id="CHEBI:235323"/>
        <dbReference type="EC" id="2.3.1.75"/>
    </reaction>
</comment>
<dbReference type="InterPro" id="IPR009721">
    <property type="entry name" value="O-acyltransferase_WSD1_C"/>
</dbReference>
<keyword evidence="8" id="KW-0812">Transmembrane</keyword>
<dbReference type="GO" id="GO:0004144">
    <property type="term" value="F:diacylglycerol O-acyltransferase activity"/>
    <property type="evidence" value="ECO:0007669"/>
    <property type="project" value="UniProtKB-EC"/>
</dbReference>
<dbReference type="Pfam" id="PF03007">
    <property type="entry name" value="WS_DGAT_cat"/>
    <property type="match status" value="1"/>
</dbReference>
<evidence type="ECO:0000256" key="6">
    <source>
        <dbReference type="ARBA" id="ARBA00047604"/>
    </source>
</evidence>
<dbReference type="PANTHER" id="PTHR31650:SF1">
    <property type="entry name" value="WAX ESTER SYNTHASE_DIACYLGLYCEROL ACYLTRANSFERASE 4-RELATED"/>
    <property type="match status" value="1"/>
</dbReference>
<comment type="pathway">
    <text evidence="2">Lipid metabolism.</text>
</comment>
<dbReference type="Pfam" id="PF06974">
    <property type="entry name" value="WS_DGAT_C"/>
    <property type="match status" value="1"/>
</dbReference>
<dbReference type="InterPro" id="IPR004255">
    <property type="entry name" value="O-acyltransferase_WSD1_N"/>
</dbReference>
<dbReference type="PANTHER" id="PTHR31650">
    <property type="entry name" value="O-ACYLTRANSFERASE (WSD1-LIKE) FAMILY PROTEIN"/>
    <property type="match status" value="1"/>
</dbReference>
<dbReference type="InterPro" id="IPR045034">
    <property type="entry name" value="O-acyltransferase_WSD1-like"/>
</dbReference>
<reference evidence="11" key="1">
    <citation type="submission" date="2015-07" db="EMBL/GenBank/DDBJ databases">
        <title>Identification and evaluation of physiological function of wax ester synthase/diacylglycerol acyltransferase isoenzymes in Euglena gracilis.</title>
        <authorList>
            <person name="Tomiyama T."/>
            <person name="Maruta T."/>
            <person name="Sawa Y."/>
            <person name="Ishikawa T."/>
        </authorList>
    </citation>
    <scope>NUCLEOTIDE SEQUENCE</scope>
</reference>
<dbReference type="KEGG" id="ag:BAV82975"/>
<dbReference type="GO" id="GO:0047196">
    <property type="term" value="F:long-chain-alcohol O-fatty-acyltransferase activity"/>
    <property type="evidence" value="ECO:0007669"/>
    <property type="project" value="UniProtKB-EC"/>
</dbReference>
<accession>A0A1E1GJD2</accession>
<evidence type="ECO:0000256" key="2">
    <source>
        <dbReference type="ARBA" id="ARBA00005189"/>
    </source>
</evidence>
<dbReference type="UniPathway" id="UPA00282"/>
<dbReference type="GO" id="GO:0005886">
    <property type="term" value="C:plasma membrane"/>
    <property type="evidence" value="ECO:0007669"/>
    <property type="project" value="TreeGrafter"/>
</dbReference>
<dbReference type="AlphaFoldDB" id="A0A1E1GJD2"/>
<keyword evidence="8" id="KW-1133">Transmembrane helix</keyword>
<keyword evidence="3 11" id="KW-0808">Transferase</keyword>
<evidence type="ECO:0000256" key="5">
    <source>
        <dbReference type="ARBA" id="ARBA00024360"/>
    </source>
</evidence>
<evidence type="ECO:0000256" key="3">
    <source>
        <dbReference type="ARBA" id="ARBA00022679"/>
    </source>
</evidence>
<proteinExistence type="evidence at transcript level"/>
<feature type="domain" description="O-acyltransferase WSD1 C-terminal" evidence="10">
    <location>
        <begin position="351"/>
        <end position="492"/>
    </location>
</feature>
<dbReference type="GO" id="GO:0019432">
    <property type="term" value="P:triglyceride biosynthetic process"/>
    <property type="evidence" value="ECO:0007669"/>
    <property type="project" value="UniProtKB-UniPathway"/>
</dbReference>
<comment type="catalytic activity">
    <reaction evidence="7">
        <text>an acyl-CoA + a 1,2-diacyl-sn-glycerol = a triacyl-sn-glycerol + CoA</text>
        <dbReference type="Rhea" id="RHEA:10868"/>
        <dbReference type="ChEBI" id="CHEBI:17815"/>
        <dbReference type="ChEBI" id="CHEBI:57287"/>
        <dbReference type="ChEBI" id="CHEBI:58342"/>
        <dbReference type="ChEBI" id="CHEBI:64615"/>
        <dbReference type="EC" id="2.3.1.20"/>
    </reaction>
</comment>
<evidence type="ECO:0000256" key="8">
    <source>
        <dbReference type="SAM" id="Phobius"/>
    </source>
</evidence>
<dbReference type="BRENDA" id="2.3.1.75">
    <property type="organism ID" value="2197"/>
</dbReference>
<evidence type="ECO:0000313" key="11">
    <source>
        <dbReference type="EMBL" id="BAV82975.1"/>
    </source>
</evidence>
<comment type="pathway">
    <text evidence="1">Glycerolipid metabolism; triacylglycerol biosynthesis.</text>
</comment>
<protein>
    <submittedName>
        <fullName evidence="11">Wax ester synthase/diacylglycerol acyltransferase</fullName>
    </submittedName>
</protein>
<organism evidence="11">
    <name type="scientific">Euglena gracilis</name>
    <dbReference type="NCBI Taxonomy" id="3039"/>
    <lineage>
        <taxon>Eukaryota</taxon>
        <taxon>Discoba</taxon>
        <taxon>Euglenozoa</taxon>
        <taxon>Euglenida</taxon>
        <taxon>Spirocuta</taxon>
        <taxon>Euglenophyceae</taxon>
        <taxon>Euglenales</taxon>
        <taxon>Euglenaceae</taxon>
        <taxon>Euglena</taxon>
    </lineage>
</organism>
<sequence length="526" mass="59335">MVVAETTPVANSISVGDLFWWRIDEPTNPMVISVILGMDGTISLAELRDALRPHVEDNIRLQGTPQPNGIYSWRPYFIASVLLSLVLGWALRSLCCFSYIVAFGLLVGIALETRTGRQWRWVKVKDFALEDHIKLHVLPEETLECLHGFIDELASTQLPRDRAQWMVYLIHNAPGGSRILFRFHHIVGDGAGLGIWFYNLCTNAEQKKQDMEARHELLAKSKARRAENRTKPSPLAKLDGFVSKVLLILGGTTKLLFLPRDSNSPVKGANVGKKKTAVTGKDLLFPLEEVKHVGKALHPNITVNDTMCALVGGAFRRYYQSLHLHPEQMLMRATVPINIRPSTTAPIKMENDFTIVFKSLPIHLPTPEERIAHFHVRMGFLKRGIEPLLSMFLQHLLTWLPEPLMRLIVLRFTICSSAVLTNVLSSTVPFSLCGQPLTTAAFWVPTSGDIGIGISIMTYCDTVAINFIADENLIADWAPVVQFMREEWEEMKGILGKEQHLPVMEPQKTVELVNLWRTWGFPWNTR</sequence>
<evidence type="ECO:0000256" key="4">
    <source>
        <dbReference type="ARBA" id="ARBA00023315"/>
    </source>
</evidence>
<dbReference type="SUPFAM" id="SSF52777">
    <property type="entry name" value="CoA-dependent acyltransferases"/>
    <property type="match status" value="1"/>
</dbReference>
<evidence type="ECO:0000259" key="9">
    <source>
        <dbReference type="Pfam" id="PF03007"/>
    </source>
</evidence>
<feature type="domain" description="O-acyltransferase WSD1-like N-terminal" evidence="9">
    <location>
        <begin position="117"/>
        <end position="305"/>
    </location>
</feature>
<feature type="transmembrane region" description="Helical" evidence="8">
    <location>
        <begin position="89"/>
        <end position="111"/>
    </location>
</feature>
<dbReference type="EMBL" id="LC069358">
    <property type="protein sequence ID" value="BAV82975.1"/>
    <property type="molecule type" value="mRNA"/>
</dbReference>
<evidence type="ECO:0000259" key="10">
    <source>
        <dbReference type="Pfam" id="PF06974"/>
    </source>
</evidence>